<keyword evidence="1" id="KW-0808">Transferase</keyword>
<dbReference type="Gene3D" id="3.40.50.300">
    <property type="entry name" value="P-loop containing nucleotide triphosphate hydrolases"/>
    <property type="match status" value="1"/>
</dbReference>
<evidence type="ECO:0000313" key="2">
    <source>
        <dbReference type="Proteomes" id="UP000199475"/>
    </source>
</evidence>
<dbReference type="STRING" id="686624.SAMN04488242_0066"/>
<dbReference type="PANTHER" id="PTHR37807:SF3">
    <property type="entry name" value="OS07G0160300 PROTEIN"/>
    <property type="match status" value="1"/>
</dbReference>
<dbReference type="GO" id="GO:0016301">
    <property type="term" value="F:kinase activity"/>
    <property type="evidence" value="ECO:0007669"/>
    <property type="project" value="UniProtKB-KW"/>
</dbReference>
<dbReference type="RefSeq" id="WP_093247834.1">
    <property type="nucleotide sequence ID" value="NZ_FNGP01000001.1"/>
</dbReference>
<keyword evidence="2" id="KW-1185">Reference proteome</keyword>
<dbReference type="Proteomes" id="UP000199475">
    <property type="component" value="Unassembled WGS sequence"/>
</dbReference>
<dbReference type="Pfam" id="PF13671">
    <property type="entry name" value="AAA_33"/>
    <property type="match status" value="1"/>
</dbReference>
<dbReference type="SUPFAM" id="SSF52540">
    <property type="entry name" value="P-loop containing nucleoside triphosphate hydrolases"/>
    <property type="match status" value="1"/>
</dbReference>
<dbReference type="EMBL" id="FNGP01000001">
    <property type="protein sequence ID" value="SDL07716.1"/>
    <property type="molecule type" value="Genomic_DNA"/>
</dbReference>
<proteinExistence type="predicted"/>
<evidence type="ECO:0000313" key="1">
    <source>
        <dbReference type="EMBL" id="SDL07716.1"/>
    </source>
</evidence>
<keyword evidence="1" id="KW-0418">Kinase</keyword>
<protein>
    <submittedName>
        <fullName evidence="1">Predicted kinase</fullName>
    </submittedName>
</protein>
<accession>A0A1G9H425</accession>
<organism evidence="1 2">
    <name type="scientific">Tessaracoccus oleiagri</name>
    <dbReference type="NCBI Taxonomy" id="686624"/>
    <lineage>
        <taxon>Bacteria</taxon>
        <taxon>Bacillati</taxon>
        <taxon>Actinomycetota</taxon>
        <taxon>Actinomycetes</taxon>
        <taxon>Propionibacteriales</taxon>
        <taxon>Propionibacteriaceae</taxon>
        <taxon>Tessaracoccus</taxon>
    </lineage>
</organism>
<dbReference type="AlphaFoldDB" id="A0A1G9H425"/>
<dbReference type="InterPro" id="IPR027417">
    <property type="entry name" value="P-loop_NTPase"/>
</dbReference>
<dbReference type="PANTHER" id="PTHR37807">
    <property type="entry name" value="OS07G0160300 PROTEIN"/>
    <property type="match status" value="1"/>
</dbReference>
<reference evidence="1 2" key="1">
    <citation type="submission" date="2016-10" db="EMBL/GenBank/DDBJ databases">
        <authorList>
            <person name="de Groot N.N."/>
        </authorList>
    </citation>
    <scope>NUCLEOTIDE SEQUENCE [LARGE SCALE GENOMIC DNA]</scope>
    <source>
        <strain evidence="1 2">CGMCC 1.9159</strain>
    </source>
</reference>
<sequence length="177" mass="19029">MADSKNASISPWLLVLAGRPGTGKTTLAKALVQTTGACYLRIDVVETALLRTHTEAGPGGYFVTHGLALSNLCLGNNVIVDAVNAVPEARAGWAETARGAGARLVLMETALGDQGEHRRRIESRTPDVAGHRVPTWEEVQNEPWVSWDEARDGERHLIDTTSASQARETALALLRIV</sequence>
<name>A0A1G9H425_9ACTN</name>
<dbReference type="OrthoDB" id="3819922at2"/>
<gene>
    <name evidence="1" type="ORF">SAMN04488242_0066</name>
</gene>